<dbReference type="PANTHER" id="PTHR23131:SF0">
    <property type="entry name" value="ENDORIBONUCLEASE LACTB2"/>
    <property type="match status" value="1"/>
</dbReference>
<dbReference type="InterPro" id="IPR036388">
    <property type="entry name" value="WH-like_DNA-bd_sf"/>
</dbReference>
<dbReference type="InterPro" id="IPR001279">
    <property type="entry name" value="Metallo-B-lactamas"/>
</dbReference>
<dbReference type="InterPro" id="IPR050662">
    <property type="entry name" value="Sec-metab_biosynth-thioest"/>
</dbReference>
<dbReference type="AlphaFoldDB" id="A0A538TNG9"/>
<comment type="caution">
    <text evidence="2">The sequence shown here is derived from an EMBL/GenBank/DDBJ whole genome shotgun (WGS) entry which is preliminary data.</text>
</comment>
<dbReference type="Gene3D" id="3.90.79.10">
    <property type="entry name" value="Nucleoside Triphosphate Pyrophosphohydrolase"/>
    <property type="match status" value="1"/>
</dbReference>
<dbReference type="SUPFAM" id="SSF56281">
    <property type="entry name" value="Metallo-hydrolase/oxidoreductase"/>
    <property type="match status" value="1"/>
</dbReference>
<dbReference type="Gene3D" id="1.10.10.10">
    <property type="entry name" value="Winged helix-like DNA-binding domain superfamily/Winged helix DNA-binding domain"/>
    <property type="match status" value="1"/>
</dbReference>
<dbReference type="SMART" id="SM00849">
    <property type="entry name" value="Lactamase_B"/>
    <property type="match status" value="1"/>
</dbReference>
<dbReference type="EMBL" id="VBOZ01000014">
    <property type="protein sequence ID" value="TMQ65168.1"/>
    <property type="molecule type" value="Genomic_DNA"/>
</dbReference>
<feature type="domain" description="Nudix hydrolase" evidence="1">
    <location>
        <begin position="18"/>
        <end position="202"/>
    </location>
</feature>
<organism evidence="2 3">
    <name type="scientific">Eiseniibacteriota bacterium</name>
    <dbReference type="NCBI Taxonomy" id="2212470"/>
    <lineage>
        <taxon>Bacteria</taxon>
        <taxon>Candidatus Eiseniibacteriota</taxon>
    </lineage>
</organism>
<dbReference type="InterPro" id="IPR041516">
    <property type="entry name" value="LACTB2_WH"/>
</dbReference>
<proteinExistence type="predicted"/>
<dbReference type="PROSITE" id="PS51462">
    <property type="entry name" value="NUDIX"/>
    <property type="match status" value="1"/>
</dbReference>
<dbReference type="Pfam" id="PF00753">
    <property type="entry name" value="Lactamase_B"/>
    <property type="match status" value="1"/>
</dbReference>
<dbReference type="GO" id="GO:0016787">
    <property type="term" value="F:hydrolase activity"/>
    <property type="evidence" value="ECO:0007669"/>
    <property type="project" value="UniProtKB-KW"/>
</dbReference>
<dbReference type="InterPro" id="IPR000086">
    <property type="entry name" value="NUDIX_hydrolase_dom"/>
</dbReference>
<dbReference type="SUPFAM" id="SSF55811">
    <property type="entry name" value="Nudix"/>
    <property type="match status" value="1"/>
</dbReference>
<keyword evidence="2" id="KW-0378">Hydrolase</keyword>
<reference evidence="2 3" key="1">
    <citation type="journal article" date="2019" name="Nat. Microbiol.">
        <title>Mediterranean grassland soil C-N compound turnover is dependent on rainfall and depth, and is mediated by genomically divergent microorganisms.</title>
        <authorList>
            <person name="Diamond S."/>
            <person name="Andeer P.F."/>
            <person name="Li Z."/>
            <person name="Crits-Christoph A."/>
            <person name="Burstein D."/>
            <person name="Anantharaman K."/>
            <person name="Lane K.R."/>
            <person name="Thomas B.C."/>
            <person name="Pan C."/>
            <person name="Northen T.R."/>
            <person name="Banfield J.F."/>
        </authorList>
    </citation>
    <scope>NUCLEOTIDE SEQUENCE [LARGE SCALE GENOMIC DNA]</scope>
    <source>
        <strain evidence="2">WS_9</strain>
    </source>
</reference>
<sequence>MSRDNRGGGPALRPASPALRPAASIIAIHRGKPLQLLWVRRSEANPFLGGFHSFPGGRLAREDGPIDGGPDAYMQTMARCAARETFEETGMLVGFRGSPPPLEEQRRVRRDLLDGKIEFWPTVGTWGLKLDRSVYVPCGRWVTPHFSRARFDTNFFFVELETAAAPDVWPGELESGEWVEPSRALQLWEEDRVVLAMPTLHAIRVLAEGQHDLPARLHQIPEANEVPSRHVDVRPAITMVPQKSETLPPATHTNAVVIGDGDVLIVDPGSADPEELAALYRVIDEALLPGRKPLAIALTHRHRDHLAGVEAVRERYGIPVWAHPLVQDRARIDRELHEDDVIELQGRHPRRVRVLETPGHSRSHLAFFEETSKTLVAGDLVSGLGTVVIDPPEGNMRDYIASLERIRSMDVRTLIPGHGPPNRGVERALQTLIEHRRLREGRVLRALEKGPLGEEELVAKVYADSPDAAPQLALKTLRAHLEKLIEEGRVRRVGERLERVAGPAARAPAADRPKT</sequence>
<protein>
    <submittedName>
        <fullName evidence="2">MBL fold metallo-hydrolase</fullName>
    </submittedName>
</protein>
<accession>A0A538TNG9</accession>
<dbReference type="InterPro" id="IPR015797">
    <property type="entry name" value="NUDIX_hydrolase-like_dom_sf"/>
</dbReference>
<evidence type="ECO:0000259" key="1">
    <source>
        <dbReference type="PROSITE" id="PS51462"/>
    </source>
</evidence>
<name>A0A538TNG9_UNCEI</name>
<evidence type="ECO:0000313" key="3">
    <source>
        <dbReference type="Proteomes" id="UP000317691"/>
    </source>
</evidence>
<dbReference type="Gene3D" id="3.60.15.10">
    <property type="entry name" value="Ribonuclease Z/Hydroxyacylglutathione hydrolase-like"/>
    <property type="match status" value="1"/>
</dbReference>
<dbReference type="Pfam" id="PF17778">
    <property type="entry name" value="WHD_BLACT"/>
    <property type="match status" value="1"/>
</dbReference>
<evidence type="ECO:0000313" key="2">
    <source>
        <dbReference type="EMBL" id="TMQ65168.1"/>
    </source>
</evidence>
<gene>
    <name evidence="2" type="ORF">E6K79_05220</name>
</gene>
<dbReference type="InterPro" id="IPR036866">
    <property type="entry name" value="RibonucZ/Hydroxyglut_hydro"/>
</dbReference>
<dbReference type="PANTHER" id="PTHR23131">
    <property type="entry name" value="ENDORIBONUCLEASE LACTB2"/>
    <property type="match status" value="1"/>
</dbReference>
<dbReference type="Proteomes" id="UP000317691">
    <property type="component" value="Unassembled WGS sequence"/>
</dbReference>